<dbReference type="Gene3D" id="1.25.40.10">
    <property type="entry name" value="Tetratricopeptide repeat domain"/>
    <property type="match status" value="7"/>
</dbReference>
<feature type="repeat" description="TPR" evidence="3">
    <location>
        <begin position="1034"/>
        <end position="1067"/>
    </location>
</feature>
<feature type="repeat" description="TPR" evidence="3">
    <location>
        <begin position="1000"/>
        <end position="1033"/>
    </location>
</feature>
<gene>
    <name evidence="4" type="ORF">DI536_16315</name>
</gene>
<evidence type="ECO:0000313" key="4">
    <source>
        <dbReference type="EMBL" id="PZR11897.1"/>
    </source>
</evidence>
<dbReference type="SMART" id="SM00028">
    <property type="entry name" value="TPR"/>
    <property type="match status" value="8"/>
</dbReference>
<dbReference type="Pfam" id="PF13414">
    <property type="entry name" value="TPR_11"/>
    <property type="match status" value="1"/>
</dbReference>
<feature type="repeat" description="TPR" evidence="3">
    <location>
        <begin position="279"/>
        <end position="312"/>
    </location>
</feature>
<keyword evidence="1" id="KW-0677">Repeat</keyword>
<dbReference type="InterPro" id="IPR019734">
    <property type="entry name" value="TPR_rpt"/>
</dbReference>
<evidence type="ECO:0008006" key="6">
    <source>
        <dbReference type="Google" id="ProtNLM"/>
    </source>
</evidence>
<evidence type="ECO:0000313" key="5">
    <source>
        <dbReference type="Proteomes" id="UP000249061"/>
    </source>
</evidence>
<protein>
    <recommendedName>
        <fullName evidence="6">Tetratricopeptide repeat protein</fullName>
    </recommendedName>
</protein>
<dbReference type="PROSITE" id="PS50005">
    <property type="entry name" value="TPR"/>
    <property type="match status" value="3"/>
</dbReference>
<reference evidence="4 5" key="1">
    <citation type="submission" date="2017-08" db="EMBL/GenBank/DDBJ databases">
        <title>Infants hospitalized years apart are colonized by the same room-sourced microbial strains.</title>
        <authorList>
            <person name="Brooks B."/>
            <person name="Olm M.R."/>
            <person name="Firek B.A."/>
            <person name="Baker R."/>
            <person name="Thomas B.C."/>
            <person name="Morowitz M.J."/>
            <person name="Banfield J.F."/>
        </authorList>
    </citation>
    <scope>NUCLEOTIDE SEQUENCE [LARGE SCALE GENOMIC DNA]</scope>
    <source>
        <strain evidence="4">S2_003_000_R2_14</strain>
    </source>
</reference>
<evidence type="ECO:0000256" key="2">
    <source>
        <dbReference type="ARBA" id="ARBA00022803"/>
    </source>
</evidence>
<dbReference type="Proteomes" id="UP000249061">
    <property type="component" value="Unassembled WGS sequence"/>
</dbReference>
<accession>A0A2W5TDB9</accession>
<sequence length="1113" mass="122302">MIALLLSLALSQAPNSKLENPLVTRQREKTELVDKLRRDIFKVDRSIGETDKLIAKSRNAPYLPDLQFRLAELYVEKSRYVYYLQAETRPADQKGAMVSPETKLLKQKAIQIYNRILREFPDFKDADKVTFYLAHEQRELGDFDTLLKTLGDLIKKYPSSPLRLDSEQILGDYWFDKADLKQAEEHYRAILDAPPSPVHDLARYKMGWIRINQANHNEAVTYFEAAAASAPLPGVDVQKALSVKREALLDLVYSYTEARPAKGAIQYFEKLSDSRATFSLALDKLGNRYFIKQQYEWAIPALRKLLEIQPDPELEVERVEKLYDSLKASKGKVLPKAEDIGYLVRAAVLIKTDPDRDEPSRKKVLTELEEMARDLSTTIHVAAQKKDDKALYGDAAAAYEQYLSLFRPKQYATVMMQNRADALFAARRFPEAARQFEELAKYLDSSKAGAKPTEAAKEAPKDPKLAATANLTNVAASKTIGGEMKTHEEALYGALLSHYSSLKPGDVERLNAFEVADARQALKLLGAQYLGRYAKSEHALEVKFNIARASYEDGEYKKSAELFKEFALNHPEHKDAPVAGNLAFDSLRQLNDFKSIDEYGKAFLASNLPAAFKADVQKVLTQSKSDALGELALKSSEETGDVITGLLKVADENKGQEIGEKALYGAFSAAREKRDLRKEREIGDRFVKEYPKSQFLSDVMLTLGRHAAEAGRFQDAAAYFEQMGRQFAGDSTGLDSLLASARLRTAMGDFPGAVKVLESTVDQAGARKAEVLVLLAQTQMKMTQPAKARATAEQALKVDKTNAAAASIVAEVAASNPNEKIEPLVAMMTNVTNSPNGSGDDAAKGLWYVGDILYKQFKAIPSDKVEEKVAALQQLQGVFQQAASMGSAEWAVASLWRIGNGLAHIADAVEATPAPAGLKPAEVEQFRAAVKGQVDPLKANADNAFSTCVSRAESLEVFTPAAIGCRKKVDEASSPLRGPGPEKAVNAEELQKKAESSQNAADFEALGLAYLGANQVNNAILNLNRAIEIDDTRASAHSALGYAFLLNGDSAAARGEYGRALEADPTFDKARGNLAALLCRYLDLEGAKRELGVVKNQADLAGADVDPEWRSCK</sequence>
<dbReference type="AlphaFoldDB" id="A0A2W5TDB9"/>
<dbReference type="PANTHER" id="PTHR45586:SF1">
    <property type="entry name" value="LIPOPOLYSACCHARIDE ASSEMBLY PROTEIN B"/>
    <property type="match status" value="1"/>
</dbReference>
<comment type="caution">
    <text evidence="4">The sequence shown here is derived from an EMBL/GenBank/DDBJ whole genome shotgun (WGS) entry which is preliminary data.</text>
</comment>
<dbReference type="SUPFAM" id="SSF48452">
    <property type="entry name" value="TPR-like"/>
    <property type="match status" value="1"/>
</dbReference>
<dbReference type="InterPro" id="IPR011990">
    <property type="entry name" value="TPR-like_helical_dom_sf"/>
</dbReference>
<dbReference type="Pfam" id="PF14559">
    <property type="entry name" value="TPR_19"/>
    <property type="match status" value="1"/>
</dbReference>
<evidence type="ECO:0000256" key="1">
    <source>
        <dbReference type="ARBA" id="ARBA00022737"/>
    </source>
</evidence>
<organism evidence="4 5">
    <name type="scientific">Archangium gephyra</name>
    <dbReference type="NCBI Taxonomy" id="48"/>
    <lineage>
        <taxon>Bacteria</taxon>
        <taxon>Pseudomonadati</taxon>
        <taxon>Myxococcota</taxon>
        <taxon>Myxococcia</taxon>
        <taxon>Myxococcales</taxon>
        <taxon>Cystobacterineae</taxon>
        <taxon>Archangiaceae</taxon>
        <taxon>Archangium</taxon>
    </lineage>
</organism>
<evidence type="ECO:0000256" key="3">
    <source>
        <dbReference type="PROSITE-ProRule" id="PRU00339"/>
    </source>
</evidence>
<dbReference type="EMBL" id="QFQP01000013">
    <property type="protein sequence ID" value="PZR11897.1"/>
    <property type="molecule type" value="Genomic_DNA"/>
</dbReference>
<keyword evidence="2 3" id="KW-0802">TPR repeat</keyword>
<name>A0A2W5TDB9_9BACT</name>
<dbReference type="SUPFAM" id="SSF81901">
    <property type="entry name" value="HCP-like"/>
    <property type="match status" value="1"/>
</dbReference>
<proteinExistence type="predicted"/>
<dbReference type="InterPro" id="IPR051012">
    <property type="entry name" value="CellSynth/LPSAsmb/PSIAsmb"/>
</dbReference>
<dbReference type="PANTHER" id="PTHR45586">
    <property type="entry name" value="TPR REPEAT-CONTAINING PROTEIN PA4667"/>
    <property type="match status" value="1"/>
</dbReference>